<evidence type="ECO:0000313" key="2">
    <source>
        <dbReference type="Proteomes" id="UP001215598"/>
    </source>
</evidence>
<feature type="non-terminal residue" evidence="1">
    <location>
        <position position="1"/>
    </location>
</feature>
<protein>
    <submittedName>
        <fullName evidence="1">Uncharacterized protein</fullName>
    </submittedName>
</protein>
<sequence length="143" mass="16057">KAMLLEGGLGAEWEGLVDTWWALEASTKFVSGTKAHPTTSRPAEVGIWVKNARKGTPQVNVETFSKQWWEWWQAINPKGRVVEGQLAQIEGGEQGGWEGLRRPGQNGFLNVVVCLRWWRVAAGKETDDWKRAVGDVKWALGRM</sequence>
<organism evidence="1 2">
    <name type="scientific">Mycena metata</name>
    <dbReference type="NCBI Taxonomy" id="1033252"/>
    <lineage>
        <taxon>Eukaryota</taxon>
        <taxon>Fungi</taxon>
        <taxon>Dikarya</taxon>
        <taxon>Basidiomycota</taxon>
        <taxon>Agaricomycotina</taxon>
        <taxon>Agaricomycetes</taxon>
        <taxon>Agaricomycetidae</taxon>
        <taxon>Agaricales</taxon>
        <taxon>Marasmiineae</taxon>
        <taxon>Mycenaceae</taxon>
        <taxon>Mycena</taxon>
    </lineage>
</organism>
<evidence type="ECO:0000313" key="1">
    <source>
        <dbReference type="EMBL" id="KAJ7712323.1"/>
    </source>
</evidence>
<keyword evidence="2" id="KW-1185">Reference proteome</keyword>
<proteinExistence type="predicted"/>
<dbReference type="Proteomes" id="UP001215598">
    <property type="component" value="Unassembled WGS sequence"/>
</dbReference>
<dbReference type="EMBL" id="JARKIB010000369">
    <property type="protein sequence ID" value="KAJ7712323.1"/>
    <property type="molecule type" value="Genomic_DNA"/>
</dbReference>
<name>A0AAD7H585_9AGAR</name>
<gene>
    <name evidence="1" type="ORF">B0H16DRAFT_1258880</name>
</gene>
<reference evidence="1" key="1">
    <citation type="submission" date="2023-03" db="EMBL/GenBank/DDBJ databases">
        <title>Massive genome expansion in bonnet fungi (Mycena s.s.) driven by repeated elements and novel gene families across ecological guilds.</title>
        <authorList>
            <consortium name="Lawrence Berkeley National Laboratory"/>
            <person name="Harder C.B."/>
            <person name="Miyauchi S."/>
            <person name="Viragh M."/>
            <person name="Kuo A."/>
            <person name="Thoen E."/>
            <person name="Andreopoulos B."/>
            <person name="Lu D."/>
            <person name="Skrede I."/>
            <person name="Drula E."/>
            <person name="Henrissat B."/>
            <person name="Morin E."/>
            <person name="Kohler A."/>
            <person name="Barry K."/>
            <person name="LaButti K."/>
            <person name="Morin E."/>
            <person name="Salamov A."/>
            <person name="Lipzen A."/>
            <person name="Mereny Z."/>
            <person name="Hegedus B."/>
            <person name="Baldrian P."/>
            <person name="Stursova M."/>
            <person name="Weitz H."/>
            <person name="Taylor A."/>
            <person name="Grigoriev I.V."/>
            <person name="Nagy L.G."/>
            <person name="Martin F."/>
            <person name="Kauserud H."/>
        </authorList>
    </citation>
    <scope>NUCLEOTIDE SEQUENCE</scope>
    <source>
        <strain evidence="1">CBHHK182m</strain>
    </source>
</reference>
<accession>A0AAD7H585</accession>
<comment type="caution">
    <text evidence="1">The sequence shown here is derived from an EMBL/GenBank/DDBJ whole genome shotgun (WGS) entry which is preliminary data.</text>
</comment>
<feature type="non-terminal residue" evidence="1">
    <location>
        <position position="143"/>
    </location>
</feature>
<dbReference type="AlphaFoldDB" id="A0AAD7H585"/>